<dbReference type="AlphaFoldDB" id="A0A2N5TAR8"/>
<name>A0A2N5TAR8_9BASI</name>
<protein>
    <submittedName>
        <fullName evidence="1">Uncharacterized protein</fullName>
    </submittedName>
</protein>
<organism evidence="1 2">
    <name type="scientific">Puccinia coronata f. sp. avenae</name>
    <dbReference type="NCBI Taxonomy" id="200324"/>
    <lineage>
        <taxon>Eukaryota</taxon>
        <taxon>Fungi</taxon>
        <taxon>Dikarya</taxon>
        <taxon>Basidiomycota</taxon>
        <taxon>Pucciniomycotina</taxon>
        <taxon>Pucciniomycetes</taxon>
        <taxon>Pucciniales</taxon>
        <taxon>Pucciniaceae</taxon>
        <taxon>Puccinia</taxon>
    </lineage>
</organism>
<dbReference type="Proteomes" id="UP000235392">
    <property type="component" value="Unassembled WGS sequence"/>
</dbReference>
<accession>A0A2N5TAR8</accession>
<proteinExistence type="predicted"/>
<dbReference type="EMBL" id="PGCI01000658">
    <property type="protein sequence ID" value="PLW22609.1"/>
    <property type="molecule type" value="Genomic_DNA"/>
</dbReference>
<reference evidence="1 2" key="1">
    <citation type="submission" date="2017-11" db="EMBL/GenBank/DDBJ databases">
        <title>De novo assembly and phasing of dikaryotic genomes from two isolates of Puccinia coronata f. sp. avenae, the causal agent of oat crown rust.</title>
        <authorList>
            <person name="Miller M.E."/>
            <person name="Zhang Y."/>
            <person name="Omidvar V."/>
            <person name="Sperschneider J."/>
            <person name="Schwessinger B."/>
            <person name="Raley C."/>
            <person name="Palmer J.M."/>
            <person name="Garnica D."/>
            <person name="Upadhyaya N."/>
            <person name="Rathjen J."/>
            <person name="Taylor J.M."/>
            <person name="Park R.F."/>
            <person name="Dodds P.N."/>
            <person name="Hirsch C.D."/>
            <person name="Kianian S.F."/>
            <person name="Figueroa M."/>
        </authorList>
    </citation>
    <scope>NUCLEOTIDE SEQUENCE [LARGE SCALE GENOMIC DNA]</scope>
    <source>
        <strain evidence="1">12SD80</strain>
    </source>
</reference>
<evidence type="ECO:0000313" key="2">
    <source>
        <dbReference type="Proteomes" id="UP000235392"/>
    </source>
</evidence>
<sequence length="76" mass="8489">MPTKDAHVNAPGGTPDQMGDCVERLAQDFARVDGILTTMCIETSGTSTPITERTRPWERIVPLEPRNLIIWLAWNP</sequence>
<gene>
    <name evidence="1" type="ORF">PCASD_12217</name>
</gene>
<comment type="caution">
    <text evidence="1">The sequence shown here is derived from an EMBL/GenBank/DDBJ whole genome shotgun (WGS) entry which is preliminary data.</text>
</comment>
<evidence type="ECO:0000313" key="1">
    <source>
        <dbReference type="EMBL" id="PLW22609.1"/>
    </source>
</evidence>